<keyword evidence="1" id="KW-0175">Coiled coil</keyword>
<protein>
    <submittedName>
        <fullName evidence="2">Uncharacterized protein</fullName>
    </submittedName>
</protein>
<gene>
    <name evidence="2" type="ORF">WR25_27180</name>
</gene>
<dbReference type="AlphaFoldDB" id="A0A2A2KFD5"/>
<evidence type="ECO:0000256" key="1">
    <source>
        <dbReference type="SAM" id="Coils"/>
    </source>
</evidence>
<dbReference type="EMBL" id="LIAE01008725">
    <property type="protein sequence ID" value="PAV72694.1"/>
    <property type="molecule type" value="Genomic_DNA"/>
</dbReference>
<accession>A0A2A2KFD5</accession>
<evidence type="ECO:0000313" key="2">
    <source>
        <dbReference type="EMBL" id="PAV72694.1"/>
    </source>
</evidence>
<reference evidence="2 3" key="1">
    <citation type="journal article" date="2017" name="Curr. Biol.">
        <title>Genome architecture and evolution of a unichromosomal asexual nematode.</title>
        <authorList>
            <person name="Fradin H."/>
            <person name="Zegar C."/>
            <person name="Gutwein M."/>
            <person name="Lucas J."/>
            <person name="Kovtun M."/>
            <person name="Corcoran D."/>
            <person name="Baugh L.R."/>
            <person name="Kiontke K."/>
            <person name="Gunsalus K."/>
            <person name="Fitch D.H."/>
            <person name="Piano F."/>
        </authorList>
    </citation>
    <scope>NUCLEOTIDE SEQUENCE [LARGE SCALE GENOMIC DNA]</scope>
    <source>
        <strain evidence="2">PF1309</strain>
    </source>
</reference>
<proteinExistence type="predicted"/>
<organism evidence="2 3">
    <name type="scientific">Diploscapter pachys</name>
    <dbReference type="NCBI Taxonomy" id="2018661"/>
    <lineage>
        <taxon>Eukaryota</taxon>
        <taxon>Metazoa</taxon>
        <taxon>Ecdysozoa</taxon>
        <taxon>Nematoda</taxon>
        <taxon>Chromadorea</taxon>
        <taxon>Rhabditida</taxon>
        <taxon>Rhabditina</taxon>
        <taxon>Rhabditomorpha</taxon>
        <taxon>Rhabditoidea</taxon>
        <taxon>Rhabditidae</taxon>
        <taxon>Diploscapter</taxon>
    </lineage>
</organism>
<dbReference type="Proteomes" id="UP000218231">
    <property type="component" value="Unassembled WGS sequence"/>
</dbReference>
<sequence length="412" mass="42169">MPPATMASGFASIASAVRRAASLAACLASSSRSCTSALMPAVASATRSWVWVSVMGLSFAWMRGERGSVLGAEAGFVVAFEAMRLVLLAEQAGEAMAGEEQAGDGRHSGDRAGIAHRRVEAGLGRGLPLVGDVARRLLGEIARVEADLQLAQRARQALARRGGFRFGVEQAGGGIGHSCFSVAGARRLLPMRARLAAIASTAITTASVARPGPNSVASALTRSPIRAFTTATSALASPRASSTSWLTRSVIPSSPAPTVSPAVSIVGKTATSPLRLVVEAGLDDPGEREAQRRGDADRDAWALADEGTCVIEQFVDVLVADLAGEVGDDTGCRAGVVAILRAELVVDLAGGVLDHLRQLVEAADRALLAGVGQRADLVGRLGAVFRRIILGGLLRLFDSAGRAIGIAAGGGG</sequence>
<evidence type="ECO:0000313" key="3">
    <source>
        <dbReference type="Proteomes" id="UP000218231"/>
    </source>
</evidence>
<feature type="coiled-coil region" evidence="1">
    <location>
        <begin position="134"/>
        <end position="161"/>
    </location>
</feature>
<keyword evidence="3" id="KW-1185">Reference proteome</keyword>
<comment type="caution">
    <text evidence="2">The sequence shown here is derived from an EMBL/GenBank/DDBJ whole genome shotgun (WGS) entry which is preliminary data.</text>
</comment>
<name>A0A2A2KFD5_9BILA</name>